<organism evidence="3 4">
    <name type="scientific">Clostridium estertheticum subsp. estertheticum</name>
    <dbReference type="NCBI Taxonomy" id="1552"/>
    <lineage>
        <taxon>Bacteria</taxon>
        <taxon>Bacillati</taxon>
        <taxon>Bacillota</taxon>
        <taxon>Clostridia</taxon>
        <taxon>Eubacteriales</taxon>
        <taxon>Clostridiaceae</taxon>
        <taxon>Clostridium</taxon>
    </lineage>
</organism>
<dbReference type="KEGG" id="ceu:A7L45_03890"/>
<gene>
    <name evidence="3" type="ORF">A7L45_03890</name>
</gene>
<accession>A0A1J0GD28</accession>
<proteinExistence type="predicted"/>
<feature type="coiled-coil region" evidence="1">
    <location>
        <begin position="33"/>
        <end position="60"/>
    </location>
</feature>
<keyword evidence="2" id="KW-0812">Transmembrane</keyword>
<protein>
    <submittedName>
        <fullName evidence="3">Uncharacterized protein</fullName>
    </submittedName>
</protein>
<dbReference type="EMBL" id="CP015756">
    <property type="protein sequence ID" value="APC39260.1"/>
    <property type="molecule type" value="Genomic_DNA"/>
</dbReference>
<keyword evidence="2" id="KW-0472">Membrane</keyword>
<keyword evidence="1" id="KW-0175">Coiled coil</keyword>
<evidence type="ECO:0000313" key="3">
    <source>
        <dbReference type="EMBL" id="APC39260.1"/>
    </source>
</evidence>
<evidence type="ECO:0000256" key="2">
    <source>
        <dbReference type="SAM" id="Phobius"/>
    </source>
</evidence>
<name>A0A1J0GD28_9CLOT</name>
<evidence type="ECO:0000256" key="1">
    <source>
        <dbReference type="SAM" id="Coils"/>
    </source>
</evidence>
<evidence type="ECO:0000313" key="4">
    <source>
        <dbReference type="Proteomes" id="UP000182569"/>
    </source>
</evidence>
<sequence length="60" mass="6812">MGSARATAIVFTIINFAIIIAIIIGIYKAIQGFKNYVNRNKEMEKKIDIILNNLENKKDN</sequence>
<reference evidence="4" key="1">
    <citation type="journal article" date="2016" name="Front. Microbiol.">
        <title>Complete Genome Sequence of Clostridium estertheticum DSM 8809, a Microbe Identified in Spoiled Vacuum Packed Beef.</title>
        <authorList>
            <person name="Yu Z."/>
            <person name="Gunn L."/>
            <person name="Brennan E."/>
            <person name="Reid R."/>
            <person name="Wall P.G."/>
            <person name="Gaora O.P."/>
            <person name="Hurley D."/>
            <person name="Bolton D."/>
            <person name="Fanning S."/>
        </authorList>
    </citation>
    <scope>NUCLEOTIDE SEQUENCE [LARGE SCALE GENOMIC DNA]</scope>
    <source>
        <strain evidence="4">DSM 8809</strain>
    </source>
</reference>
<dbReference type="RefSeq" id="WP_071611555.1">
    <property type="nucleotide sequence ID" value="NZ_CP015756.1"/>
</dbReference>
<feature type="transmembrane region" description="Helical" evidence="2">
    <location>
        <begin position="6"/>
        <end position="30"/>
    </location>
</feature>
<keyword evidence="4" id="KW-1185">Reference proteome</keyword>
<dbReference type="Proteomes" id="UP000182569">
    <property type="component" value="Chromosome"/>
</dbReference>
<keyword evidence="2" id="KW-1133">Transmembrane helix</keyword>
<dbReference type="AlphaFoldDB" id="A0A1J0GD28"/>